<comment type="caution">
    <text evidence="2">The sequence shown here is derived from an EMBL/GenBank/DDBJ whole genome shotgun (WGS) entry which is preliminary data.</text>
</comment>
<dbReference type="EMBL" id="PIPK01000001">
    <property type="protein sequence ID" value="RUO28424.1"/>
    <property type="molecule type" value="Genomic_DNA"/>
</dbReference>
<feature type="compositionally biased region" description="Basic and acidic residues" evidence="1">
    <location>
        <begin position="175"/>
        <end position="185"/>
    </location>
</feature>
<evidence type="ECO:0000313" key="4">
    <source>
        <dbReference type="Proteomes" id="UP000249203"/>
    </source>
</evidence>
<evidence type="ECO:0000256" key="1">
    <source>
        <dbReference type="SAM" id="MobiDB-lite"/>
    </source>
</evidence>
<dbReference type="AlphaFoldDB" id="A0A327X5T3"/>
<proteinExistence type="predicted"/>
<dbReference type="RefSeq" id="WP_111568079.1">
    <property type="nucleotide sequence ID" value="NZ_PIPK01000001.1"/>
</dbReference>
<sequence>MAGLLGNIALATGNNMAQYAHTKQRQDFQAEQGQAQRDHITQLEQWRAERQEKFALRARDWQVEDRDMQLHSQGLIAGANAQRAEFGQQVDFARTDLNQVNEDVSKLSAAIRNYDPMTDPDGKGMARLQEELSRIESRRAMVMEAIPDDVLQAAGPLANAAHRELVELSEALRETQAREAERAQEPQDNPNEQLKGLLGDSRFNIPNATERPSIPDLWKRFRERGMPQAPGSEYLGNRGNF</sequence>
<reference evidence="3 5" key="1">
    <citation type="journal article" date="2018" name="Front. Microbiol.">
        <title>Genome-Based Analysis Reveals the Taxonomy and Diversity of the Family Idiomarinaceae.</title>
        <authorList>
            <person name="Liu Y."/>
            <person name="Lai Q."/>
            <person name="Shao Z."/>
        </authorList>
    </citation>
    <scope>NUCLEOTIDE SEQUENCE [LARGE SCALE GENOMIC DNA]</scope>
    <source>
        <strain evidence="3 5">CF12-14</strain>
    </source>
</reference>
<evidence type="ECO:0000313" key="5">
    <source>
        <dbReference type="Proteomes" id="UP000287865"/>
    </source>
</evidence>
<evidence type="ECO:0000313" key="3">
    <source>
        <dbReference type="EMBL" id="RUO28424.1"/>
    </source>
</evidence>
<organism evidence="2 4">
    <name type="scientific">Aliidiomarina maris</name>
    <dbReference type="NCBI Taxonomy" id="531312"/>
    <lineage>
        <taxon>Bacteria</taxon>
        <taxon>Pseudomonadati</taxon>
        <taxon>Pseudomonadota</taxon>
        <taxon>Gammaproteobacteria</taxon>
        <taxon>Alteromonadales</taxon>
        <taxon>Idiomarinaceae</taxon>
        <taxon>Aliidiomarina</taxon>
    </lineage>
</organism>
<gene>
    <name evidence="2" type="ORF">B0I24_101221</name>
    <name evidence="3" type="ORF">CWE07_01055</name>
</gene>
<dbReference type="Proteomes" id="UP000287865">
    <property type="component" value="Unassembled WGS sequence"/>
</dbReference>
<name>A0A327X5T3_9GAMM</name>
<feature type="region of interest" description="Disordered" evidence="1">
    <location>
        <begin position="175"/>
        <end position="216"/>
    </location>
</feature>
<dbReference type="Proteomes" id="UP000249203">
    <property type="component" value="Unassembled WGS sequence"/>
</dbReference>
<evidence type="ECO:0000313" key="2">
    <source>
        <dbReference type="EMBL" id="RAK01598.1"/>
    </source>
</evidence>
<protein>
    <submittedName>
        <fullName evidence="2">Uncharacterized protein</fullName>
    </submittedName>
</protein>
<keyword evidence="5" id="KW-1185">Reference proteome</keyword>
<accession>A0A327X5T3</accession>
<dbReference type="EMBL" id="QLMD01000001">
    <property type="protein sequence ID" value="RAK01598.1"/>
    <property type="molecule type" value="Genomic_DNA"/>
</dbReference>
<reference evidence="2 4" key="2">
    <citation type="submission" date="2018-06" db="EMBL/GenBank/DDBJ databases">
        <title>Genomic Encyclopedia of Type Strains, Phase III (KMG-III): the genomes of soil and plant-associated and newly described type strains.</title>
        <authorList>
            <person name="Whitman W."/>
        </authorList>
    </citation>
    <scope>NUCLEOTIDE SEQUENCE [LARGE SCALE GENOMIC DNA]</scope>
    <source>
        <strain evidence="2 4">CGMCC 1.15366</strain>
    </source>
</reference>